<dbReference type="AlphaFoldDB" id="A0A831RT27"/>
<keyword evidence="5 7" id="KW-0472">Membrane</keyword>
<feature type="transmembrane region" description="Helical" evidence="7">
    <location>
        <begin position="373"/>
        <end position="393"/>
    </location>
</feature>
<dbReference type="PANTHER" id="PTHR10465:SF0">
    <property type="entry name" value="SARCALUMENIN"/>
    <property type="match status" value="1"/>
</dbReference>
<keyword evidence="2" id="KW-0547">Nucleotide-binding</keyword>
<comment type="subcellular location">
    <subcellularLocation>
        <location evidence="1">Membrane</location>
    </subcellularLocation>
</comment>
<evidence type="ECO:0000256" key="3">
    <source>
        <dbReference type="ARBA" id="ARBA00022801"/>
    </source>
</evidence>
<keyword evidence="3" id="KW-0378">Hydrolase</keyword>
<evidence type="ECO:0000313" key="9">
    <source>
        <dbReference type="EMBL" id="HEC06566.1"/>
    </source>
</evidence>
<dbReference type="GO" id="GO:0016020">
    <property type="term" value="C:membrane"/>
    <property type="evidence" value="ECO:0007669"/>
    <property type="project" value="UniProtKB-SubCell"/>
</dbReference>
<evidence type="ECO:0000256" key="7">
    <source>
        <dbReference type="SAM" id="Phobius"/>
    </source>
</evidence>
<keyword evidence="7" id="KW-0812">Transmembrane</keyword>
<evidence type="ECO:0000256" key="5">
    <source>
        <dbReference type="ARBA" id="ARBA00023136"/>
    </source>
</evidence>
<feature type="transmembrane region" description="Helical" evidence="7">
    <location>
        <begin position="336"/>
        <end position="361"/>
    </location>
</feature>
<protein>
    <submittedName>
        <fullName evidence="9">Dynamin family protein</fullName>
    </submittedName>
</protein>
<evidence type="ECO:0000256" key="2">
    <source>
        <dbReference type="ARBA" id="ARBA00022741"/>
    </source>
</evidence>
<organism evidence="9">
    <name type="scientific">Thiolapillus brandeum</name>
    <dbReference type="NCBI Taxonomy" id="1076588"/>
    <lineage>
        <taxon>Bacteria</taxon>
        <taxon>Pseudomonadati</taxon>
        <taxon>Pseudomonadota</taxon>
        <taxon>Gammaproteobacteria</taxon>
        <taxon>Chromatiales</taxon>
        <taxon>Sedimenticolaceae</taxon>
        <taxon>Thiolapillus</taxon>
    </lineage>
</organism>
<proteinExistence type="predicted"/>
<dbReference type="GO" id="GO:0003924">
    <property type="term" value="F:GTPase activity"/>
    <property type="evidence" value="ECO:0007669"/>
    <property type="project" value="InterPro"/>
</dbReference>
<dbReference type="GO" id="GO:0008053">
    <property type="term" value="P:mitochondrial fusion"/>
    <property type="evidence" value="ECO:0007669"/>
    <property type="project" value="TreeGrafter"/>
</dbReference>
<dbReference type="Pfam" id="PF00350">
    <property type="entry name" value="Dynamin_N"/>
    <property type="match status" value="1"/>
</dbReference>
<keyword evidence="7" id="KW-1133">Transmembrane helix</keyword>
<dbReference type="EMBL" id="DRLF01000242">
    <property type="protein sequence ID" value="HEC06566.1"/>
    <property type="molecule type" value="Genomic_DNA"/>
</dbReference>
<feature type="compositionally biased region" description="Low complexity" evidence="6">
    <location>
        <begin position="474"/>
        <end position="498"/>
    </location>
</feature>
<accession>A0A831RT27</accession>
<dbReference type="Gene3D" id="3.40.50.300">
    <property type="entry name" value="P-loop containing nucleotide triphosphate hydrolases"/>
    <property type="match status" value="1"/>
</dbReference>
<keyword evidence="4" id="KW-0342">GTP-binding</keyword>
<evidence type="ECO:0000256" key="6">
    <source>
        <dbReference type="SAM" id="MobiDB-lite"/>
    </source>
</evidence>
<dbReference type="SUPFAM" id="SSF52540">
    <property type="entry name" value="P-loop containing nucleoside triphosphate hydrolases"/>
    <property type="match status" value="1"/>
</dbReference>
<feature type="region of interest" description="Disordered" evidence="6">
    <location>
        <begin position="466"/>
        <end position="506"/>
    </location>
</feature>
<evidence type="ECO:0000256" key="1">
    <source>
        <dbReference type="ARBA" id="ARBA00004370"/>
    </source>
</evidence>
<gene>
    <name evidence="9" type="ORF">ENJ12_06930</name>
</gene>
<dbReference type="InterPro" id="IPR045063">
    <property type="entry name" value="Dynamin_N"/>
</dbReference>
<dbReference type="InterPro" id="IPR027094">
    <property type="entry name" value="Mitofusin_fam"/>
</dbReference>
<dbReference type="GO" id="GO:0005525">
    <property type="term" value="F:GTP binding"/>
    <property type="evidence" value="ECO:0007669"/>
    <property type="project" value="UniProtKB-KW"/>
</dbReference>
<name>A0A831RT27_9GAMM</name>
<dbReference type="PANTHER" id="PTHR10465">
    <property type="entry name" value="TRANSMEMBRANE GTPASE FZO1"/>
    <property type="match status" value="1"/>
</dbReference>
<evidence type="ECO:0000259" key="8">
    <source>
        <dbReference type="Pfam" id="PF00350"/>
    </source>
</evidence>
<feature type="domain" description="Dynamin N-terminal" evidence="8">
    <location>
        <begin position="61"/>
        <end position="225"/>
    </location>
</feature>
<evidence type="ECO:0000256" key="4">
    <source>
        <dbReference type="ARBA" id="ARBA00023134"/>
    </source>
</evidence>
<reference evidence="9" key="1">
    <citation type="journal article" date="2020" name="mSystems">
        <title>Genome- and Community-Level Interaction Insights into Carbon Utilization and Element Cycling Functions of Hydrothermarchaeota in Hydrothermal Sediment.</title>
        <authorList>
            <person name="Zhou Z."/>
            <person name="Liu Y."/>
            <person name="Xu W."/>
            <person name="Pan J."/>
            <person name="Luo Z.H."/>
            <person name="Li M."/>
        </authorList>
    </citation>
    <scope>NUCLEOTIDE SEQUENCE [LARGE SCALE GENOMIC DNA]</scope>
    <source>
        <strain evidence="9">HyVt-458</strain>
    </source>
</reference>
<sequence>MADQNIIDNRLKHLETHLEQENPVLLSAVQSFRDLDRVAYRMGLLDQTESFATQIPWWPLISILGTFSAGKSTFINNYLDTKLQRSGNQAVDDRFTVICYSEDPTPHTLPGVSLDSDPRFPFYKISREIELVAAGEGDRIDAYLQLKSCNSKRLKGKILIDSPGFDADAQRTSTLRITDHMVDLSDLVLVFFDARHPEPGAMRDTLEHLVSKTIHRNDSGKFLYILNQIDTTANEDNPEEVIAAWQRALGEHGLTAGRFYTIYSPTASIQIEDATLRQRYESKRDHDLAEIHGRMEQVEVERAYRIVGSLEKTAREIEDRVVPALQEGLARWKKRVLWLDGIVFGLIAALIIGAGLSYGQLGNWWSWIRESTLHSALFLAVVIGGGFALHLALRKLATRSLAGWLREQQDALPVRINLVSAFAKSTRPWRSLLSKKPAGWTRGTRRRLSAIITQADEFVQQLNDRFTNPSGTKVETGVEAPVTEAETTPAETAAVEEAPASDEKTD</sequence>
<dbReference type="Proteomes" id="UP000886339">
    <property type="component" value="Unassembled WGS sequence"/>
</dbReference>
<dbReference type="InterPro" id="IPR027417">
    <property type="entry name" value="P-loop_NTPase"/>
</dbReference>
<comment type="caution">
    <text evidence="9">The sequence shown here is derived from an EMBL/GenBank/DDBJ whole genome shotgun (WGS) entry which is preliminary data.</text>
</comment>